<evidence type="ECO:0000256" key="3">
    <source>
        <dbReference type="ARBA" id="ARBA00022793"/>
    </source>
</evidence>
<name>A0ABP6WT37_9FLAO</name>
<comment type="similarity">
    <text evidence="2 6">Belongs to the group II decarboxylase family.</text>
</comment>
<dbReference type="SUPFAM" id="SSF53383">
    <property type="entry name" value="PLP-dependent transferases"/>
    <property type="match status" value="1"/>
</dbReference>
<keyword evidence="7" id="KW-0808">Transferase</keyword>
<comment type="cofactor">
    <cofactor evidence="1 6">
        <name>pyridoxal 5'-phosphate</name>
        <dbReference type="ChEBI" id="CHEBI:597326"/>
    </cofactor>
</comment>
<gene>
    <name evidence="7" type="ORF">GCM10022395_03720</name>
</gene>
<dbReference type="EMBL" id="BAABCY010000013">
    <property type="protein sequence ID" value="GAA3555566.1"/>
    <property type="molecule type" value="Genomic_DNA"/>
</dbReference>
<evidence type="ECO:0000313" key="7">
    <source>
        <dbReference type="EMBL" id="GAA3555566.1"/>
    </source>
</evidence>
<evidence type="ECO:0000256" key="5">
    <source>
        <dbReference type="ARBA" id="ARBA00023239"/>
    </source>
</evidence>
<evidence type="ECO:0000256" key="6">
    <source>
        <dbReference type="RuleBase" id="RU000382"/>
    </source>
</evidence>
<evidence type="ECO:0000256" key="4">
    <source>
        <dbReference type="ARBA" id="ARBA00022898"/>
    </source>
</evidence>
<dbReference type="InterPro" id="IPR015424">
    <property type="entry name" value="PyrdxlP-dep_Trfase"/>
</dbReference>
<dbReference type="InterPro" id="IPR002129">
    <property type="entry name" value="PyrdxlP-dep_de-COase"/>
</dbReference>
<evidence type="ECO:0000313" key="8">
    <source>
        <dbReference type="Proteomes" id="UP001500954"/>
    </source>
</evidence>
<organism evidence="7 8">
    <name type="scientific">Snuella lapsa</name>
    <dbReference type="NCBI Taxonomy" id="870481"/>
    <lineage>
        <taxon>Bacteria</taxon>
        <taxon>Pseudomonadati</taxon>
        <taxon>Bacteroidota</taxon>
        <taxon>Flavobacteriia</taxon>
        <taxon>Flavobacteriales</taxon>
        <taxon>Flavobacteriaceae</taxon>
        <taxon>Snuella</taxon>
    </lineage>
</organism>
<dbReference type="Gene3D" id="1.20.1340.10">
    <property type="entry name" value="dopa decarboxylase, N-terminal domain"/>
    <property type="match status" value="1"/>
</dbReference>
<dbReference type="GO" id="GO:0008483">
    <property type="term" value="F:transaminase activity"/>
    <property type="evidence" value="ECO:0007669"/>
    <property type="project" value="UniProtKB-KW"/>
</dbReference>
<comment type="caution">
    <text evidence="7">The sequence shown here is derived from an EMBL/GenBank/DDBJ whole genome shotgun (WGS) entry which is preliminary data.</text>
</comment>
<dbReference type="InterPro" id="IPR010977">
    <property type="entry name" value="Aromatic_deC"/>
</dbReference>
<evidence type="ECO:0000256" key="1">
    <source>
        <dbReference type="ARBA" id="ARBA00001933"/>
    </source>
</evidence>
<keyword evidence="7" id="KW-0032">Aminotransferase</keyword>
<accession>A0ABP6WT37</accession>
<dbReference type="PANTHER" id="PTHR11999:SF70">
    <property type="entry name" value="MIP05841P"/>
    <property type="match status" value="1"/>
</dbReference>
<dbReference type="Proteomes" id="UP001500954">
    <property type="component" value="Unassembled WGS sequence"/>
</dbReference>
<dbReference type="PROSITE" id="PS00392">
    <property type="entry name" value="DDC_GAD_HDC_YDC"/>
    <property type="match status" value="1"/>
</dbReference>
<dbReference type="RefSeq" id="WP_345004031.1">
    <property type="nucleotide sequence ID" value="NZ_BAABCY010000013.1"/>
</dbReference>
<dbReference type="PANTHER" id="PTHR11999">
    <property type="entry name" value="GROUP II PYRIDOXAL-5-PHOSPHATE DECARBOXYLASE"/>
    <property type="match status" value="1"/>
</dbReference>
<keyword evidence="4 6" id="KW-0663">Pyridoxal phosphate</keyword>
<dbReference type="Gene3D" id="3.90.1150.10">
    <property type="entry name" value="Aspartate Aminotransferase, domain 1"/>
    <property type="match status" value="1"/>
</dbReference>
<keyword evidence="3" id="KW-0210">Decarboxylase</keyword>
<keyword evidence="5 6" id="KW-0456">Lyase</keyword>
<keyword evidence="8" id="KW-1185">Reference proteome</keyword>
<protein>
    <submittedName>
        <fullName evidence="7">Aspartate aminotransferase family protein</fullName>
    </submittedName>
</protein>
<proteinExistence type="inferred from homology"/>
<dbReference type="Pfam" id="PF00282">
    <property type="entry name" value="Pyridoxal_deC"/>
    <property type="match status" value="1"/>
</dbReference>
<dbReference type="PRINTS" id="PR00800">
    <property type="entry name" value="YHDCRBOXLASE"/>
</dbReference>
<dbReference type="Gene3D" id="3.40.640.10">
    <property type="entry name" value="Type I PLP-dependent aspartate aminotransferase-like (Major domain)"/>
    <property type="match status" value="1"/>
</dbReference>
<evidence type="ECO:0000256" key="2">
    <source>
        <dbReference type="ARBA" id="ARBA00009533"/>
    </source>
</evidence>
<sequence>MATNSNSEEFETLDPKDWKQSKALMHQMIEDAFDYIKNVRERKIWQEMPETVLNSFNTSLPKQPSDAKTVYKALQETVLPYPMGNIHPRFWAWYMGNGTISGVMGDFWASVLNPNLGGGNHAAHKVEEQVIDWIKEIVQFPKSAGGLMVSGGSMANYTALAVARNTKADYDIRKEGLKENNLVFYASKEIHSCNTKAIELLGLGTKGLKKIKVNNDYTINIDALKQQIKEDRDNGLQPICVIGTSGTVNTGAIDDLNAIAEICVKEKLWFHVDGAIGAIAMLSPKIKPLLKGIECADSIALDLHKWLHMPFEAGCVLIKDNNQHKNTFSLIPEYLAKNTRGIASGSDWFSEYGLQLSRRFRALKVWMSFKEHGSERFGRMITKNVEQAHYLGNLITKHNDLELLAPIGMDIVCFRYNPGKLHLEQLNAINKEIKLQIEERAVALPGYTTLNGIYCLRCAISSHRANTHDFDDFITNVRNIGNEILQNGILTP</sequence>
<dbReference type="InterPro" id="IPR021115">
    <property type="entry name" value="Pyridoxal-P_BS"/>
</dbReference>
<dbReference type="InterPro" id="IPR015422">
    <property type="entry name" value="PyrdxlP-dep_Trfase_small"/>
</dbReference>
<reference evidence="8" key="1">
    <citation type="journal article" date="2019" name="Int. J. Syst. Evol. Microbiol.">
        <title>The Global Catalogue of Microorganisms (GCM) 10K type strain sequencing project: providing services to taxonomists for standard genome sequencing and annotation.</title>
        <authorList>
            <consortium name="The Broad Institute Genomics Platform"/>
            <consortium name="The Broad Institute Genome Sequencing Center for Infectious Disease"/>
            <person name="Wu L."/>
            <person name="Ma J."/>
        </authorList>
    </citation>
    <scope>NUCLEOTIDE SEQUENCE [LARGE SCALE GENOMIC DNA]</scope>
    <source>
        <strain evidence="8">JCM 17111</strain>
    </source>
</reference>
<dbReference type="InterPro" id="IPR015421">
    <property type="entry name" value="PyrdxlP-dep_Trfase_major"/>
</dbReference>